<organism evidence="9 10">
    <name type="scientific">Silvimonas amylolytica</name>
    <dbReference type="NCBI Taxonomy" id="449663"/>
    <lineage>
        <taxon>Bacteria</taxon>
        <taxon>Pseudomonadati</taxon>
        <taxon>Pseudomonadota</taxon>
        <taxon>Betaproteobacteria</taxon>
        <taxon>Neisseriales</taxon>
        <taxon>Chitinibacteraceae</taxon>
        <taxon>Silvimonas</taxon>
    </lineage>
</organism>
<keyword evidence="3" id="KW-0597">Phosphoprotein</keyword>
<dbReference type="Gene3D" id="3.30.565.10">
    <property type="entry name" value="Histidine kinase-like ATPase, C-terminal domain"/>
    <property type="match status" value="1"/>
</dbReference>
<dbReference type="PROSITE" id="PS50109">
    <property type="entry name" value="HIS_KIN"/>
    <property type="match status" value="1"/>
</dbReference>
<name>A0ABQ2PH95_9NEIS</name>
<feature type="transmembrane region" description="Helical" evidence="7">
    <location>
        <begin position="7"/>
        <end position="24"/>
    </location>
</feature>
<protein>
    <recommendedName>
        <fullName evidence="2">histidine kinase</fullName>
        <ecNumber evidence="2">2.7.13.3</ecNumber>
    </recommendedName>
</protein>
<evidence type="ECO:0000256" key="1">
    <source>
        <dbReference type="ARBA" id="ARBA00000085"/>
    </source>
</evidence>
<dbReference type="Pfam" id="PF02518">
    <property type="entry name" value="HATPase_c"/>
    <property type="match status" value="1"/>
</dbReference>
<proteinExistence type="predicted"/>
<keyword evidence="6" id="KW-0902">Two-component regulatory system</keyword>
<dbReference type="RefSeq" id="WP_188689163.1">
    <property type="nucleotide sequence ID" value="NZ_BMLY01000001.1"/>
</dbReference>
<dbReference type="PANTHER" id="PTHR45453">
    <property type="entry name" value="PHOSPHATE REGULON SENSOR PROTEIN PHOR"/>
    <property type="match status" value="1"/>
</dbReference>
<gene>
    <name evidence="9" type="ORF">GCM10010971_08060</name>
</gene>
<dbReference type="InterPro" id="IPR036097">
    <property type="entry name" value="HisK_dim/P_sf"/>
</dbReference>
<evidence type="ECO:0000256" key="7">
    <source>
        <dbReference type="SAM" id="Phobius"/>
    </source>
</evidence>
<evidence type="ECO:0000313" key="10">
    <source>
        <dbReference type="Proteomes" id="UP000621859"/>
    </source>
</evidence>
<evidence type="ECO:0000256" key="6">
    <source>
        <dbReference type="ARBA" id="ARBA00023012"/>
    </source>
</evidence>
<evidence type="ECO:0000313" key="9">
    <source>
        <dbReference type="EMBL" id="GGP24987.1"/>
    </source>
</evidence>
<feature type="transmembrane region" description="Helical" evidence="7">
    <location>
        <begin position="30"/>
        <end position="49"/>
    </location>
</feature>
<dbReference type="Proteomes" id="UP000621859">
    <property type="component" value="Unassembled WGS sequence"/>
</dbReference>
<keyword evidence="4" id="KW-0808">Transferase</keyword>
<evidence type="ECO:0000256" key="5">
    <source>
        <dbReference type="ARBA" id="ARBA00022777"/>
    </source>
</evidence>
<evidence type="ECO:0000256" key="4">
    <source>
        <dbReference type="ARBA" id="ARBA00022679"/>
    </source>
</evidence>
<dbReference type="CDD" id="cd00082">
    <property type="entry name" value="HisKA"/>
    <property type="match status" value="1"/>
</dbReference>
<dbReference type="EC" id="2.7.13.3" evidence="2"/>
<comment type="caution">
    <text evidence="9">The sequence shown here is derived from an EMBL/GenBank/DDBJ whole genome shotgun (WGS) entry which is preliminary data.</text>
</comment>
<dbReference type="InterPro" id="IPR036890">
    <property type="entry name" value="HATPase_C_sf"/>
</dbReference>
<sequence length="302" mass="32885">MGRSFRLVALAPFNMALLIVLWALADRYGVRLAVELIVLAELVLAMFFLQARRQRADEVTPPNLATAADAGPLADLAHELRSPLTVLAGEIEAMQIGLRQPDAQTLDAMAGEVQRLSRLLQDLDRLLGHTQPAEGMSAQIIDVGHLIEQLLQRHRLALQRAGLTVTLSRQPAPSVAGDLLRLEQLFTNLLQNSLRYTDSPGQIVIRIEGTFDGTVQVTWEDSSPGVSGQHLPRLTERFYRVPGHGVRHPHASGLGLAIARAIAEAHSATLHARHSQLGGLCWVLRIEAAQEEMIHEASGVAG</sequence>
<evidence type="ECO:0000256" key="2">
    <source>
        <dbReference type="ARBA" id="ARBA00012438"/>
    </source>
</evidence>
<comment type="catalytic activity">
    <reaction evidence="1">
        <text>ATP + protein L-histidine = ADP + protein N-phospho-L-histidine.</text>
        <dbReference type="EC" id="2.7.13.3"/>
    </reaction>
</comment>
<dbReference type="InterPro" id="IPR050351">
    <property type="entry name" value="BphY/WalK/GraS-like"/>
</dbReference>
<dbReference type="SMART" id="SM00387">
    <property type="entry name" value="HATPase_c"/>
    <property type="match status" value="1"/>
</dbReference>
<keyword evidence="7" id="KW-0812">Transmembrane</keyword>
<dbReference type="InterPro" id="IPR003661">
    <property type="entry name" value="HisK_dim/P_dom"/>
</dbReference>
<keyword evidence="5" id="KW-0418">Kinase</keyword>
<dbReference type="Pfam" id="PF00512">
    <property type="entry name" value="HisKA"/>
    <property type="match status" value="1"/>
</dbReference>
<reference evidence="10" key="1">
    <citation type="journal article" date="2019" name="Int. J. Syst. Evol. Microbiol.">
        <title>The Global Catalogue of Microorganisms (GCM) 10K type strain sequencing project: providing services to taxonomists for standard genome sequencing and annotation.</title>
        <authorList>
            <consortium name="The Broad Institute Genomics Platform"/>
            <consortium name="The Broad Institute Genome Sequencing Center for Infectious Disease"/>
            <person name="Wu L."/>
            <person name="Ma J."/>
        </authorList>
    </citation>
    <scope>NUCLEOTIDE SEQUENCE [LARGE SCALE GENOMIC DNA]</scope>
    <source>
        <strain evidence="10">CGMCC 1.8860</strain>
    </source>
</reference>
<dbReference type="Gene3D" id="1.10.287.130">
    <property type="match status" value="1"/>
</dbReference>
<dbReference type="InterPro" id="IPR003594">
    <property type="entry name" value="HATPase_dom"/>
</dbReference>
<evidence type="ECO:0000256" key="3">
    <source>
        <dbReference type="ARBA" id="ARBA00022553"/>
    </source>
</evidence>
<feature type="domain" description="Histidine kinase" evidence="8">
    <location>
        <begin position="75"/>
        <end position="290"/>
    </location>
</feature>
<dbReference type="SMART" id="SM00388">
    <property type="entry name" value="HisKA"/>
    <property type="match status" value="1"/>
</dbReference>
<keyword evidence="7" id="KW-0472">Membrane</keyword>
<dbReference type="PANTHER" id="PTHR45453:SF1">
    <property type="entry name" value="PHOSPHATE REGULON SENSOR PROTEIN PHOR"/>
    <property type="match status" value="1"/>
</dbReference>
<dbReference type="InterPro" id="IPR005467">
    <property type="entry name" value="His_kinase_dom"/>
</dbReference>
<dbReference type="EMBL" id="BMLY01000001">
    <property type="protein sequence ID" value="GGP24987.1"/>
    <property type="molecule type" value="Genomic_DNA"/>
</dbReference>
<keyword evidence="10" id="KW-1185">Reference proteome</keyword>
<accession>A0ABQ2PH95</accession>
<dbReference type="SUPFAM" id="SSF55874">
    <property type="entry name" value="ATPase domain of HSP90 chaperone/DNA topoisomerase II/histidine kinase"/>
    <property type="match status" value="1"/>
</dbReference>
<dbReference type="SUPFAM" id="SSF47384">
    <property type="entry name" value="Homodimeric domain of signal transducing histidine kinase"/>
    <property type="match status" value="1"/>
</dbReference>
<keyword evidence="7" id="KW-1133">Transmembrane helix</keyword>
<evidence type="ECO:0000259" key="8">
    <source>
        <dbReference type="PROSITE" id="PS50109"/>
    </source>
</evidence>